<feature type="compositionally biased region" description="Basic residues" evidence="1">
    <location>
        <begin position="170"/>
        <end position="179"/>
    </location>
</feature>
<dbReference type="EMBL" id="JH687488">
    <property type="protein sequence ID" value="EIM78971.1"/>
    <property type="molecule type" value="Genomic_DNA"/>
</dbReference>
<feature type="region of interest" description="Disordered" evidence="1">
    <location>
        <begin position="163"/>
        <end position="208"/>
    </location>
</feature>
<evidence type="ECO:0000313" key="3">
    <source>
        <dbReference type="EMBL" id="EIM78971.1"/>
    </source>
</evidence>
<proteinExistence type="predicted"/>
<gene>
    <name evidence="3" type="ORF">STEHIDRAFT_164144</name>
</gene>
<evidence type="ECO:0000256" key="2">
    <source>
        <dbReference type="SAM" id="Phobius"/>
    </source>
</evidence>
<protein>
    <submittedName>
        <fullName evidence="3">Uncharacterized protein</fullName>
    </submittedName>
</protein>
<keyword evidence="4" id="KW-1185">Reference proteome</keyword>
<organism evidence="3 4">
    <name type="scientific">Stereum hirsutum (strain FP-91666)</name>
    <name type="common">White-rot fungus</name>
    <dbReference type="NCBI Taxonomy" id="721885"/>
    <lineage>
        <taxon>Eukaryota</taxon>
        <taxon>Fungi</taxon>
        <taxon>Dikarya</taxon>
        <taxon>Basidiomycota</taxon>
        <taxon>Agaricomycotina</taxon>
        <taxon>Agaricomycetes</taxon>
        <taxon>Russulales</taxon>
        <taxon>Stereaceae</taxon>
        <taxon>Stereum</taxon>
    </lineage>
</organism>
<dbReference type="GeneID" id="18802555"/>
<keyword evidence="2" id="KW-1133">Transmembrane helix</keyword>
<keyword evidence="2" id="KW-0472">Membrane</keyword>
<dbReference type="Proteomes" id="UP000053927">
    <property type="component" value="Unassembled WGS sequence"/>
</dbReference>
<name>R7RVE8_STEHR</name>
<feature type="compositionally biased region" description="Polar residues" evidence="1">
    <location>
        <begin position="183"/>
        <end position="202"/>
    </location>
</feature>
<evidence type="ECO:0000256" key="1">
    <source>
        <dbReference type="SAM" id="MobiDB-lite"/>
    </source>
</evidence>
<evidence type="ECO:0000313" key="4">
    <source>
        <dbReference type="Proteomes" id="UP000053927"/>
    </source>
</evidence>
<dbReference type="KEGG" id="shs:STEHIDRAFT_164144"/>
<accession>R7RVE8</accession>
<dbReference type="OrthoDB" id="3020379at2759"/>
<dbReference type="AlphaFoldDB" id="R7RVE8"/>
<keyword evidence="2" id="KW-0812">Transmembrane</keyword>
<feature type="transmembrane region" description="Helical" evidence="2">
    <location>
        <begin position="12"/>
        <end position="37"/>
    </location>
</feature>
<sequence length="243" mass="27491">MSEALCLKSHPVYILVVYFFLITLLIAIVSVAAPNVLRLHQIYRSITIHPFYHRSHWFHLSLRRRKQLIAKNPYTVCITSPNGLAVCLVVTDDTTAGDILQLLIGKRLVPGISSQSVHLTSALHTDNHHSGRLNPSTKMGELDMDDSSHTHVRCLSLAIPPSRVPFRPQRTPRRNKTFRRAPTLSTKRNQSVASTENKSPTRPRQPLRCLRNEDQSMDLFSSDFSGLEHPVNQMTKCFGILPE</sequence>
<dbReference type="RefSeq" id="XP_007311931.1">
    <property type="nucleotide sequence ID" value="XM_007311869.1"/>
</dbReference>
<reference evidence="4" key="1">
    <citation type="journal article" date="2012" name="Science">
        <title>The Paleozoic origin of enzymatic lignin decomposition reconstructed from 31 fungal genomes.</title>
        <authorList>
            <person name="Floudas D."/>
            <person name="Binder M."/>
            <person name="Riley R."/>
            <person name="Barry K."/>
            <person name="Blanchette R.A."/>
            <person name="Henrissat B."/>
            <person name="Martinez A.T."/>
            <person name="Otillar R."/>
            <person name="Spatafora J.W."/>
            <person name="Yadav J.S."/>
            <person name="Aerts A."/>
            <person name="Benoit I."/>
            <person name="Boyd A."/>
            <person name="Carlson A."/>
            <person name="Copeland A."/>
            <person name="Coutinho P.M."/>
            <person name="de Vries R.P."/>
            <person name="Ferreira P."/>
            <person name="Findley K."/>
            <person name="Foster B."/>
            <person name="Gaskell J."/>
            <person name="Glotzer D."/>
            <person name="Gorecki P."/>
            <person name="Heitman J."/>
            <person name="Hesse C."/>
            <person name="Hori C."/>
            <person name="Igarashi K."/>
            <person name="Jurgens J.A."/>
            <person name="Kallen N."/>
            <person name="Kersten P."/>
            <person name="Kohler A."/>
            <person name="Kuees U."/>
            <person name="Kumar T.K.A."/>
            <person name="Kuo A."/>
            <person name="LaButti K."/>
            <person name="Larrondo L.F."/>
            <person name="Lindquist E."/>
            <person name="Ling A."/>
            <person name="Lombard V."/>
            <person name="Lucas S."/>
            <person name="Lundell T."/>
            <person name="Martin R."/>
            <person name="McLaughlin D.J."/>
            <person name="Morgenstern I."/>
            <person name="Morin E."/>
            <person name="Murat C."/>
            <person name="Nagy L.G."/>
            <person name="Nolan M."/>
            <person name="Ohm R.A."/>
            <person name="Patyshakuliyeva A."/>
            <person name="Rokas A."/>
            <person name="Ruiz-Duenas F.J."/>
            <person name="Sabat G."/>
            <person name="Salamov A."/>
            <person name="Samejima M."/>
            <person name="Schmutz J."/>
            <person name="Slot J.C."/>
            <person name="St John F."/>
            <person name="Stenlid J."/>
            <person name="Sun H."/>
            <person name="Sun S."/>
            <person name="Syed K."/>
            <person name="Tsang A."/>
            <person name="Wiebenga A."/>
            <person name="Young D."/>
            <person name="Pisabarro A."/>
            <person name="Eastwood D.C."/>
            <person name="Martin F."/>
            <person name="Cullen D."/>
            <person name="Grigoriev I.V."/>
            <person name="Hibbett D.S."/>
        </authorList>
    </citation>
    <scope>NUCLEOTIDE SEQUENCE [LARGE SCALE GENOMIC DNA]</scope>
    <source>
        <strain evidence="4">FP-91666</strain>
    </source>
</reference>